<evidence type="ECO:0000313" key="2">
    <source>
        <dbReference type="Proteomes" id="UP000236291"/>
    </source>
</evidence>
<protein>
    <submittedName>
        <fullName evidence="1">Uncharacterized protein</fullName>
    </submittedName>
</protein>
<gene>
    <name evidence="1" type="ORF">L195_g050765</name>
</gene>
<evidence type="ECO:0000313" key="1">
    <source>
        <dbReference type="EMBL" id="PNX58152.1"/>
    </source>
</evidence>
<dbReference type="Proteomes" id="UP000236291">
    <property type="component" value="Unassembled WGS sequence"/>
</dbReference>
<dbReference type="AlphaFoldDB" id="A0A2K3JVW3"/>
<proteinExistence type="predicted"/>
<sequence length="63" mass="7200">MTIFNSGSRFEAAQILKRDCLQELQLDDLHKLLEIIIMKKLIQFGGRQPKISVTEIIDGSSRL</sequence>
<reference evidence="1 2" key="1">
    <citation type="journal article" date="2014" name="Am. J. Bot.">
        <title>Genome assembly and annotation for red clover (Trifolium pratense; Fabaceae).</title>
        <authorList>
            <person name="Istvanek J."/>
            <person name="Jaros M."/>
            <person name="Krenek A."/>
            <person name="Repkova J."/>
        </authorList>
    </citation>
    <scope>NUCLEOTIDE SEQUENCE [LARGE SCALE GENOMIC DNA]</scope>
    <source>
        <strain evidence="2">cv. Tatra</strain>
        <tissue evidence="1">Young leaves</tissue>
    </source>
</reference>
<reference evidence="1 2" key="2">
    <citation type="journal article" date="2017" name="Front. Plant Sci.">
        <title>Gene Classification and Mining of Molecular Markers Useful in Red Clover (Trifolium pratense) Breeding.</title>
        <authorList>
            <person name="Istvanek J."/>
            <person name="Dluhosova J."/>
            <person name="Dluhos P."/>
            <person name="Patkova L."/>
            <person name="Nedelnik J."/>
            <person name="Repkova J."/>
        </authorList>
    </citation>
    <scope>NUCLEOTIDE SEQUENCE [LARGE SCALE GENOMIC DNA]</scope>
    <source>
        <strain evidence="2">cv. Tatra</strain>
        <tissue evidence="1">Young leaves</tissue>
    </source>
</reference>
<dbReference type="EMBL" id="ASHM01077945">
    <property type="protein sequence ID" value="PNX58152.1"/>
    <property type="molecule type" value="Genomic_DNA"/>
</dbReference>
<comment type="caution">
    <text evidence="1">The sequence shown here is derived from an EMBL/GenBank/DDBJ whole genome shotgun (WGS) entry which is preliminary data.</text>
</comment>
<organism evidence="1 2">
    <name type="scientific">Trifolium pratense</name>
    <name type="common">Red clover</name>
    <dbReference type="NCBI Taxonomy" id="57577"/>
    <lineage>
        <taxon>Eukaryota</taxon>
        <taxon>Viridiplantae</taxon>
        <taxon>Streptophyta</taxon>
        <taxon>Embryophyta</taxon>
        <taxon>Tracheophyta</taxon>
        <taxon>Spermatophyta</taxon>
        <taxon>Magnoliopsida</taxon>
        <taxon>eudicotyledons</taxon>
        <taxon>Gunneridae</taxon>
        <taxon>Pentapetalae</taxon>
        <taxon>rosids</taxon>
        <taxon>fabids</taxon>
        <taxon>Fabales</taxon>
        <taxon>Fabaceae</taxon>
        <taxon>Papilionoideae</taxon>
        <taxon>50 kb inversion clade</taxon>
        <taxon>NPAAA clade</taxon>
        <taxon>Hologalegina</taxon>
        <taxon>IRL clade</taxon>
        <taxon>Trifolieae</taxon>
        <taxon>Trifolium</taxon>
    </lineage>
</organism>
<accession>A0A2K3JVW3</accession>
<name>A0A2K3JVW3_TRIPR</name>